<dbReference type="EMBL" id="JAWDGP010003858">
    <property type="protein sequence ID" value="KAK3770244.1"/>
    <property type="molecule type" value="Genomic_DNA"/>
</dbReference>
<accession>A0AAE0ZIT8</accession>
<evidence type="ECO:0000313" key="2">
    <source>
        <dbReference type="EMBL" id="KAK3770244.1"/>
    </source>
</evidence>
<dbReference type="AlphaFoldDB" id="A0AAE0ZIT8"/>
<protein>
    <submittedName>
        <fullName evidence="2">Uncharacterized protein</fullName>
    </submittedName>
</protein>
<gene>
    <name evidence="2" type="ORF">RRG08_050672</name>
</gene>
<evidence type="ECO:0000256" key="1">
    <source>
        <dbReference type="SAM" id="MobiDB-lite"/>
    </source>
</evidence>
<comment type="caution">
    <text evidence="2">The sequence shown here is derived from an EMBL/GenBank/DDBJ whole genome shotgun (WGS) entry which is preliminary data.</text>
</comment>
<sequence length="54" mass="5506">ANSPLPASTAPHPTKSDPPVPTLALNRLSPLPQPLPRPPATKSLLPAPTSPSPN</sequence>
<proteinExistence type="predicted"/>
<organism evidence="2 3">
    <name type="scientific">Elysia crispata</name>
    <name type="common">lettuce slug</name>
    <dbReference type="NCBI Taxonomy" id="231223"/>
    <lineage>
        <taxon>Eukaryota</taxon>
        <taxon>Metazoa</taxon>
        <taxon>Spiralia</taxon>
        <taxon>Lophotrochozoa</taxon>
        <taxon>Mollusca</taxon>
        <taxon>Gastropoda</taxon>
        <taxon>Heterobranchia</taxon>
        <taxon>Euthyneura</taxon>
        <taxon>Panpulmonata</taxon>
        <taxon>Sacoglossa</taxon>
        <taxon>Placobranchoidea</taxon>
        <taxon>Plakobranchidae</taxon>
        <taxon>Elysia</taxon>
    </lineage>
</organism>
<name>A0AAE0ZIT8_9GAST</name>
<keyword evidence="3" id="KW-1185">Reference proteome</keyword>
<feature type="non-terminal residue" evidence="2">
    <location>
        <position position="1"/>
    </location>
</feature>
<feature type="region of interest" description="Disordered" evidence="1">
    <location>
        <begin position="1"/>
        <end position="54"/>
    </location>
</feature>
<dbReference type="Proteomes" id="UP001283361">
    <property type="component" value="Unassembled WGS sequence"/>
</dbReference>
<reference evidence="2" key="1">
    <citation type="journal article" date="2023" name="G3 (Bethesda)">
        <title>A reference genome for the long-term kleptoplast-retaining sea slug Elysia crispata morphotype clarki.</title>
        <authorList>
            <person name="Eastman K.E."/>
            <person name="Pendleton A.L."/>
            <person name="Shaikh M.A."/>
            <person name="Suttiyut T."/>
            <person name="Ogas R."/>
            <person name="Tomko P."/>
            <person name="Gavelis G."/>
            <person name="Widhalm J.R."/>
            <person name="Wisecaver J.H."/>
        </authorList>
    </citation>
    <scope>NUCLEOTIDE SEQUENCE</scope>
    <source>
        <strain evidence="2">ECLA1</strain>
    </source>
</reference>
<evidence type="ECO:0000313" key="3">
    <source>
        <dbReference type="Proteomes" id="UP001283361"/>
    </source>
</evidence>